<name>A0A059KIP7_9BURK</name>
<dbReference type="EMBL" id="AZRA01000086">
    <property type="protein sequence ID" value="KDB51347.1"/>
    <property type="molecule type" value="Genomic_DNA"/>
</dbReference>
<dbReference type="AlphaFoldDB" id="A0A059KIP7"/>
<sequence>MMIDRGIRLSATITKPLQATVAGKPARLAIVDEQGQIIAAGDEVAWECAAVLRGALERYWEAQGWLETINTAETLAEAAPDLAGAMAVSGR</sequence>
<dbReference type="Proteomes" id="UP000026714">
    <property type="component" value="Unassembled WGS sequence"/>
</dbReference>
<proteinExistence type="predicted"/>
<dbReference type="RefSeq" id="WP_051632104.1">
    <property type="nucleotide sequence ID" value="NZ_AZRA01000086.1"/>
</dbReference>
<reference evidence="1 2" key="1">
    <citation type="journal article" date="2014" name="FEMS Microbiol. Ecol.">
        <title>Sphaerotilus natans encrusted with nanoball-shaped Fe(III) oxide minerals formed by nitrate-reducing mixotrophic Fe(II) oxidation.</title>
        <authorList>
            <person name="Park S."/>
            <person name="Kim D.H."/>
            <person name="Lee J.H."/>
            <person name="Hur H.G."/>
        </authorList>
    </citation>
    <scope>NUCLEOTIDE SEQUENCE [LARGE SCALE GENOMIC DNA]</scope>
    <source>
        <strain evidence="1 2">DSM 6575</strain>
    </source>
</reference>
<evidence type="ECO:0000313" key="2">
    <source>
        <dbReference type="Proteomes" id="UP000026714"/>
    </source>
</evidence>
<protein>
    <submittedName>
        <fullName evidence="1">Uncharacterized protein</fullName>
    </submittedName>
</protein>
<dbReference type="STRING" id="34103.SAMN05421778_11498"/>
<comment type="caution">
    <text evidence="1">The sequence shown here is derived from an EMBL/GenBank/DDBJ whole genome shotgun (WGS) entry which is preliminary data.</text>
</comment>
<evidence type="ECO:0000313" key="1">
    <source>
        <dbReference type="EMBL" id="KDB51347.1"/>
    </source>
</evidence>
<gene>
    <name evidence="1" type="ORF">X805_30680</name>
</gene>
<organism evidence="1 2">
    <name type="scientific">Sphaerotilus natans subsp. natans DSM 6575</name>
    <dbReference type="NCBI Taxonomy" id="1286631"/>
    <lineage>
        <taxon>Bacteria</taxon>
        <taxon>Pseudomonadati</taxon>
        <taxon>Pseudomonadota</taxon>
        <taxon>Betaproteobacteria</taxon>
        <taxon>Burkholderiales</taxon>
        <taxon>Sphaerotilaceae</taxon>
        <taxon>Sphaerotilus</taxon>
    </lineage>
</organism>
<keyword evidence="2" id="KW-1185">Reference proteome</keyword>
<accession>A0A059KIP7</accession>